<accession>E6QP31</accession>
<name>E6QP31_9ZZZZ</name>
<evidence type="ECO:0008006" key="3">
    <source>
        <dbReference type="Google" id="ProtNLM"/>
    </source>
</evidence>
<feature type="transmembrane region" description="Helical" evidence="1">
    <location>
        <begin position="9"/>
        <end position="29"/>
    </location>
</feature>
<feature type="transmembrane region" description="Helical" evidence="1">
    <location>
        <begin position="61"/>
        <end position="80"/>
    </location>
</feature>
<protein>
    <recommendedName>
        <fullName evidence="3">Transmembrane protein</fullName>
    </recommendedName>
</protein>
<sequence>MANRIQAKVLLFGLALGIIIAPVVILLSAHGRPDLDYPVIAASGAIAFAVRGRWELRGHWWFWVTVVAIVCLHVPLILFIPWKAGWIPAPITMLACLVDLAALFGIFGLVEKLMSGPVATSSNESE</sequence>
<feature type="transmembrane region" description="Helical" evidence="1">
    <location>
        <begin position="35"/>
        <end position="54"/>
    </location>
</feature>
<reference evidence="2" key="1">
    <citation type="submission" date="2009-10" db="EMBL/GenBank/DDBJ databases">
        <title>Diversity of trophic interactions inside an arsenic-rich microbial ecosystem.</title>
        <authorList>
            <person name="Bertin P.N."/>
            <person name="Heinrich-Salmeron A."/>
            <person name="Pelletier E."/>
            <person name="Goulhen-Chollet F."/>
            <person name="Arsene-Ploetze F."/>
            <person name="Gallien S."/>
            <person name="Calteau A."/>
            <person name="Vallenet D."/>
            <person name="Casiot C."/>
            <person name="Chane-Woon-Ming B."/>
            <person name="Giloteaux L."/>
            <person name="Barakat M."/>
            <person name="Bonnefoy V."/>
            <person name="Bruneel O."/>
            <person name="Chandler M."/>
            <person name="Cleiss J."/>
            <person name="Duran R."/>
            <person name="Elbaz-Poulichet F."/>
            <person name="Fonknechten N."/>
            <person name="Lauga B."/>
            <person name="Mornico D."/>
            <person name="Ortet P."/>
            <person name="Schaeffer C."/>
            <person name="Siguier P."/>
            <person name="Alexander Thil Smith A."/>
            <person name="Van Dorsselaer A."/>
            <person name="Weissenbach J."/>
            <person name="Medigue C."/>
            <person name="Le Paslier D."/>
        </authorList>
    </citation>
    <scope>NUCLEOTIDE SEQUENCE</scope>
</reference>
<proteinExistence type="predicted"/>
<organism evidence="2">
    <name type="scientific">mine drainage metagenome</name>
    <dbReference type="NCBI Taxonomy" id="410659"/>
    <lineage>
        <taxon>unclassified sequences</taxon>
        <taxon>metagenomes</taxon>
        <taxon>ecological metagenomes</taxon>
    </lineage>
</organism>
<keyword evidence="1" id="KW-0472">Membrane</keyword>
<dbReference type="EMBL" id="CABQ01000304">
    <property type="protein sequence ID" value="CBI09002.1"/>
    <property type="molecule type" value="Genomic_DNA"/>
</dbReference>
<keyword evidence="1" id="KW-0812">Transmembrane</keyword>
<dbReference type="AlphaFoldDB" id="E6QP31"/>
<comment type="caution">
    <text evidence="2">The sequence shown here is derived from an EMBL/GenBank/DDBJ whole genome shotgun (WGS) entry which is preliminary data.</text>
</comment>
<keyword evidence="1" id="KW-1133">Transmembrane helix</keyword>
<gene>
    <name evidence="2" type="ORF">CARN6_2541</name>
</gene>
<evidence type="ECO:0000256" key="1">
    <source>
        <dbReference type="SAM" id="Phobius"/>
    </source>
</evidence>
<evidence type="ECO:0000313" key="2">
    <source>
        <dbReference type="EMBL" id="CBI09002.1"/>
    </source>
</evidence>
<feature type="transmembrane region" description="Helical" evidence="1">
    <location>
        <begin position="86"/>
        <end position="110"/>
    </location>
</feature>